<protein>
    <submittedName>
        <fullName evidence="3">Uncharacterized protein</fullName>
    </submittedName>
</protein>
<accession>I4LS30</accession>
<evidence type="ECO:0000313" key="4">
    <source>
        <dbReference type="Proteomes" id="UP000005936"/>
    </source>
</evidence>
<feature type="region of interest" description="Disordered" evidence="1">
    <location>
        <begin position="1"/>
        <end position="74"/>
    </location>
</feature>
<organism evidence="3 4">
    <name type="scientific">Gardnerella vaginalis 55152</name>
    <dbReference type="NCBI Taxonomy" id="698955"/>
    <lineage>
        <taxon>Bacteria</taxon>
        <taxon>Bacillati</taxon>
        <taxon>Actinomycetota</taxon>
        <taxon>Actinomycetes</taxon>
        <taxon>Bifidobacteriales</taxon>
        <taxon>Bifidobacteriaceae</taxon>
        <taxon>Gardnerella</taxon>
    </lineage>
</organism>
<evidence type="ECO:0000256" key="2">
    <source>
        <dbReference type="SAM" id="Phobius"/>
    </source>
</evidence>
<name>I4LS30_GARVA</name>
<keyword evidence="2" id="KW-1133">Transmembrane helix</keyword>
<evidence type="ECO:0000256" key="1">
    <source>
        <dbReference type="SAM" id="MobiDB-lite"/>
    </source>
</evidence>
<dbReference type="EMBL" id="ADEQ01000013">
    <property type="protein sequence ID" value="EIK79770.1"/>
    <property type="molecule type" value="Genomic_DNA"/>
</dbReference>
<feature type="compositionally biased region" description="Pro residues" evidence="1">
    <location>
        <begin position="1"/>
        <end position="30"/>
    </location>
</feature>
<keyword evidence="2" id="KW-0472">Membrane</keyword>
<sequence>ETPKPKPPVVPPTPVPPTPVPPTPVPPTPELEPTQVPILEPKPETVPVQESVPKPEQAQEPTQVTETEPSKEITAPNSHEILAHTGSTTSTVAGTGLAFLLSAFGTLSLKRRRIGKHGK</sequence>
<keyword evidence="2" id="KW-0812">Transmembrane</keyword>
<feature type="non-terminal residue" evidence="3">
    <location>
        <position position="1"/>
    </location>
</feature>
<gene>
    <name evidence="3" type="ORF">CGSMWGv55152_04930</name>
</gene>
<evidence type="ECO:0000313" key="3">
    <source>
        <dbReference type="EMBL" id="EIK79770.1"/>
    </source>
</evidence>
<feature type="transmembrane region" description="Helical" evidence="2">
    <location>
        <begin position="92"/>
        <end position="109"/>
    </location>
</feature>
<reference evidence="3 4" key="1">
    <citation type="journal article" date="2012" name="J. Bacteriol.">
        <title>Comparative Genomic Analyses of 17 Clinical Isolates of Gardnerella vaginalis Provide Evidence of Multiple Genetically Isolated Clades Consistent with Subspeciation into Genovars.</title>
        <authorList>
            <person name="Ahmed A."/>
            <person name="Earl J."/>
            <person name="Retchless A."/>
            <person name="Hillier S."/>
            <person name="Rabe L."/>
            <person name="Cherpes T."/>
            <person name="Powell E."/>
            <person name="Janto B."/>
            <person name="Eutsey R."/>
            <person name="Hiller N.L."/>
            <person name="Boissy R."/>
            <person name="Dahlgreen M."/>
            <person name="Hall B."/>
            <person name="Costerton J."/>
            <person name="Post J.C."/>
            <person name="Hu F."/>
            <person name="Ehrlich G."/>
        </authorList>
    </citation>
    <scope>NUCLEOTIDE SEQUENCE [LARGE SCALE GENOMIC DNA]</scope>
    <source>
        <strain evidence="3 4">55152</strain>
    </source>
</reference>
<dbReference type="Proteomes" id="UP000005936">
    <property type="component" value="Unassembled WGS sequence"/>
</dbReference>
<comment type="caution">
    <text evidence="3">The sequence shown here is derived from an EMBL/GenBank/DDBJ whole genome shotgun (WGS) entry which is preliminary data.</text>
</comment>
<proteinExistence type="predicted"/>
<dbReference type="AlphaFoldDB" id="I4LS30"/>